<dbReference type="GO" id="GO:0000166">
    <property type="term" value="F:nucleotide binding"/>
    <property type="evidence" value="ECO:0007669"/>
    <property type="project" value="InterPro"/>
</dbReference>
<keyword evidence="3" id="KW-0560">Oxidoreductase</keyword>
<evidence type="ECO:0000259" key="1">
    <source>
        <dbReference type="Pfam" id="PF01408"/>
    </source>
</evidence>
<dbReference type="Proteomes" id="UP000095228">
    <property type="component" value="Chromosome"/>
</dbReference>
<protein>
    <submittedName>
        <fullName evidence="3">Inositol 2-dehydrogenase</fullName>
        <ecNumber evidence="3">1.1.1.18</ecNumber>
    </submittedName>
</protein>
<dbReference type="Pfam" id="PF19051">
    <property type="entry name" value="GFO_IDH_MocA_C2"/>
    <property type="match status" value="2"/>
</dbReference>
<dbReference type="EC" id="1.1.1.18" evidence="3"/>
<dbReference type="GO" id="GO:0050112">
    <property type="term" value="F:inositol 2-dehydrogenase (NAD+) activity"/>
    <property type="evidence" value="ECO:0007669"/>
    <property type="project" value="UniProtKB-EC"/>
</dbReference>
<proteinExistence type="predicted"/>
<dbReference type="InterPro" id="IPR000683">
    <property type="entry name" value="Gfo/Idh/MocA-like_OxRdtase_N"/>
</dbReference>
<name>A0A1D8AYH1_9BACT</name>
<dbReference type="Pfam" id="PF01408">
    <property type="entry name" value="GFO_IDH_MocA"/>
    <property type="match status" value="1"/>
</dbReference>
<keyword evidence="4" id="KW-1185">Reference proteome</keyword>
<dbReference type="InterPro" id="IPR036291">
    <property type="entry name" value="NAD(P)-bd_dom_sf"/>
</dbReference>
<feature type="domain" description="Gfo/Idh/MocA-like oxidoreductase N-terminal" evidence="1">
    <location>
        <begin position="33"/>
        <end position="155"/>
    </location>
</feature>
<dbReference type="InterPro" id="IPR043906">
    <property type="entry name" value="Gfo/Idh/MocA_OxRdtase_bact_C"/>
</dbReference>
<feature type="domain" description="Gfo/Idh/MocA-like oxidoreductase bacterial type C-terminal" evidence="2">
    <location>
        <begin position="198"/>
        <end position="256"/>
    </location>
</feature>
<dbReference type="RefSeq" id="WP_069963034.1">
    <property type="nucleotide sequence ID" value="NZ_CP016094.1"/>
</dbReference>
<dbReference type="PATRIC" id="fig|1838286.3.peg.3041"/>
<organism evidence="3 4">
    <name type="scientific">Lacunisphaera limnophila</name>
    <dbReference type="NCBI Taxonomy" id="1838286"/>
    <lineage>
        <taxon>Bacteria</taxon>
        <taxon>Pseudomonadati</taxon>
        <taxon>Verrucomicrobiota</taxon>
        <taxon>Opitutia</taxon>
        <taxon>Opitutales</taxon>
        <taxon>Opitutaceae</taxon>
        <taxon>Lacunisphaera</taxon>
    </lineage>
</organism>
<evidence type="ECO:0000313" key="3">
    <source>
        <dbReference type="EMBL" id="AOS45940.1"/>
    </source>
</evidence>
<dbReference type="InterPro" id="IPR050463">
    <property type="entry name" value="Gfo/Idh/MocA_oxidrdct_glycsds"/>
</dbReference>
<dbReference type="EMBL" id="CP016094">
    <property type="protein sequence ID" value="AOS45940.1"/>
    <property type="molecule type" value="Genomic_DNA"/>
</dbReference>
<dbReference type="OrthoDB" id="9792935at2"/>
<dbReference type="Gene3D" id="3.40.50.720">
    <property type="entry name" value="NAD(P)-binding Rossmann-like Domain"/>
    <property type="match status" value="1"/>
</dbReference>
<reference evidence="3 4" key="1">
    <citation type="submission" date="2016-06" db="EMBL/GenBank/DDBJ databases">
        <title>Three novel species with peptidoglycan cell walls form the new genus Lacunisphaera gen. nov. in the family Opitutaceae of the verrucomicrobial subdivision 4.</title>
        <authorList>
            <person name="Rast P."/>
            <person name="Gloeckner I."/>
            <person name="Jogler M."/>
            <person name="Boedeker C."/>
            <person name="Jeske O."/>
            <person name="Wiegand S."/>
            <person name="Reinhardt R."/>
            <person name="Schumann P."/>
            <person name="Rohde M."/>
            <person name="Spring S."/>
            <person name="Gloeckner F.O."/>
            <person name="Jogler C."/>
        </authorList>
    </citation>
    <scope>NUCLEOTIDE SEQUENCE [LARGE SCALE GENOMIC DNA]</scope>
    <source>
        <strain evidence="3 4">IG16b</strain>
    </source>
</reference>
<feature type="domain" description="Gfo/Idh/MocA-like oxidoreductase bacterial type C-terminal" evidence="2">
    <location>
        <begin position="374"/>
        <end position="444"/>
    </location>
</feature>
<sequence>MNRRTFVTSLAAAGAVATAPRRLLAQVTAPRPRVGVIGAGWYGGVNLGVFARCTAVDFVSLCDVNTRSLTTTLKLVAEHQAAVPRTFADYREMLAAGGHDIVIIATPDHWHALPALAAMQAGADVYLEKPVSVDVIEGEALVAAARKYGRVVQVNTQRRSNPLYAEARDKYITSGRLGRISLVETYSYLHGRPTGIIPDAPVPAHLDYETWAGPAPKLPYKAMLADRGWRNFQEYGNGQIGDLGVHMIDKVRWLLGLHWPDSIVSTGGILADVPPYSATITDTQRSVFRYPGLDVSWEHRTWGASPIPARHWSDQWGARLIGTKGTLNLTMLEAVFTPADGGPREGRHLHSPTGNLENIDFNWGGHTYEETENRHVLDFMAARAARSRPVADIEEGHISSAMCELANLSLQLRRPIAYDPATRTVPGDAEATRLLARPYRGPWVHPDPTTV</sequence>
<evidence type="ECO:0000313" key="4">
    <source>
        <dbReference type="Proteomes" id="UP000095228"/>
    </source>
</evidence>
<dbReference type="SUPFAM" id="SSF55347">
    <property type="entry name" value="Glyceraldehyde-3-phosphate dehydrogenase-like, C-terminal domain"/>
    <property type="match status" value="1"/>
</dbReference>
<dbReference type="STRING" id="1838286.Verru16b_03031"/>
<evidence type="ECO:0000259" key="2">
    <source>
        <dbReference type="Pfam" id="PF19051"/>
    </source>
</evidence>
<dbReference type="KEGG" id="obg:Verru16b_03031"/>
<accession>A0A1D8AYH1</accession>
<dbReference type="Gene3D" id="3.30.360.10">
    <property type="entry name" value="Dihydrodipicolinate Reductase, domain 2"/>
    <property type="match status" value="1"/>
</dbReference>
<dbReference type="SUPFAM" id="SSF51735">
    <property type="entry name" value="NAD(P)-binding Rossmann-fold domains"/>
    <property type="match status" value="1"/>
</dbReference>
<dbReference type="PANTHER" id="PTHR43818">
    <property type="entry name" value="BCDNA.GH03377"/>
    <property type="match status" value="1"/>
</dbReference>
<dbReference type="AlphaFoldDB" id="A0A1D8AYH1"/>
<gene>
    <name evidence="3" type="primary">iolG_5</name>
    <name evidence="3" type="ORF">Verru16b_03031</name>
</gene>
<dbReference type="PANTHER" id="PTHR43818:SF5">
    <property type="entry name" value="OXIDOREDUCTASE FAMILY PROTEIN"/>
    <property type="match status" value="1"/>
</dbReference>